<name>A0A167WUX4_9HYPO</name>
<dbReference type="AlphaFoldDB" id="A0A167WUX4"/>
<evidence type="ECO:0000313" key="2">
    <source>
        <dbReference type="Proteomes" id="UP000076874"/>
    </source>
</evidence>
<reference evidence="1 2" key="1">
    <citation type="journal article" date="2016" name="Genome Biol. Evol.">
        <title>Divergent and convergent evolution of fungal pathogenicity.</title>
        <authorList>
            <person name="Shang Y."/>
            <person name="Xiao G."/>
            <person name="Zheng P."/>
            <person name="Cen K."/>
            <person name="Zhan S."/>
            <person name="Wang C."/>
        </authorList>
    </citation>
    <scope>NUCLEOTIDE SEQUENCE [LARGE SCALE GENOMIC DNA]</scope>
    <source>
        <strain evidence="1 2">RCEF 264</strain>
    </source>
</reference>
<comment type="caution">
    <text evidence="1">The sequence shown here is derived from an EMBL/GenBank/DDBJ whole genome shotgun (WGS) entry which is preliminary data.</text>
</comment>
<evidence type="ECO:0000313" key="1">
    <source>
        <dbReference type="EMBL" id="OAA64211.1"/>
    </source>
</evidence>
<organism evidence="1 2">
    <name type="scientific">Niveomyces insectorum RCEF 264</name>
    <dbReference type="NCBI Taxonomy" id="1081102"/>
    <lineage>
        <taxon>Eukaryota</taxon>
        <taxon>Fungi</taxon>
        <taxon>Dikarya</taxon>
        <taxon>Ascomycota</taxon>
        <taxon>Pezizomycotina</taxon>
        <taxon>Sordariomycetes</taxon>
        <taxon>Hypocreomycetidae</taxon>
        <taxon>Hypocreales</taxon>
        <taxon>Cordycipitaceae</taxon>
        <taxon>Niveomyces</taxon>
    </lineage>
</organism>
<protein>
    <submittedName>
        <fullName evidence="1">Uncharacterized protein</fullName>
    </submittedName>
</protein>
<proteinExistence type="predicted"/>
<dbReference type="Proteomes" id="UP000076874">
    <property type="component" value="Unassembled WGS sequence"/>
</dbReference>
<keyword evidence="2" id="KW-1185">Reference proteome</keyword>
<sequence>MDAVDATVAALDLLEDFFMFFWNFRYVPLKYRIPLIKLRRRLLPRGTSLYIGYTLSASRKLTAPPQPNAFLFLARLLWPFPHWHYPAVLPAPPRAIMAAPGTVDCQGRDLMRLRMMPLWCWRDTPQRAFYRLYEAVCATNGHMTTYETEYFWHQASPAWATERLVDPRIAHPDIDPEQYAVMAAVAETLVLSFVWRLEIGLRRDRTRADPCKDVPSDVLERCPAWTANAPRLEHELLLHPENDLYFDSPFHRRNIVTSTGHFYTV</sequence>
<dbReference type="OrthoDB" id="4867343at2759"/>
<gene>
    <name evidence="1" type="ORF">SPI_02858</name>
</gene>
<accession>A0A167WUX4</accession>
<dbReference type="EMBL" id="AZHD01000004">
    <property type="protein sequence ID" value="OAA64211.1"/>
    <property type="molecule type" value="Genomic_DNA"/>
</dbReference>